<evidence type="ECO:0000313" key="2">
    <source>
        <dbReference type="Proteomes" id="UP000233556"/>
    </source>
</evidence>
<accession>A0A2I0UTJ0</accession>
<dbReference type="AlphaFoldDB" id="A0A2I0UTJ0"/>
<dbReference type="OrthoDB" id="276744at2759"/>
<evidence type="ECO:0000313" key="1">
    <source>
        <dbReference type="EMBL" id="PKU49339.1"/>
    </source>
</evidence>
<dbReference type="Proteomes" id="UP000233556">
    <property type="component" value="Unassembled WGS sequence"/>
</dbReference>
<sequence>MLLKSCEEAEKEEGEKDEEAYVGERGTFSQVRPHLEYCVQFGAAHFKKDRKLLERVQWRATEMIKSMKNLFYEERLRDLGLFSLEKRRLRGDFINAYRYLKVFTGNCSSYICRDHESEGSDWGNEVPFIIGDHIRDHLKNLNIQN</sequence>
<organism evidence="1 2">
    <name type="scientific">Limosa lapponica baueri</name>
    <dbReference type="NCBI Taxonomy" id="1758121"/>
    <lineage>
        <taxon>Eukaryota</taxon>
        <taxon>Metazoa</taxon>
        <taxon>Chordata</taxon>
        <taxon>Craniata</taxon>
        <taxon>Vertebrata</taxon>
        <taxon>Euteleostomi</taxon>
        <taxon>Archelosauria</taxon>
        <taxon>Archosauria</taxon>
        <taxon>Dinosauria</taxon>
        <taxon>Saurischia</taxon>
        <taxon>Theropoda</taxon>
        <taxon>Coelurosauria</taxon>
        <taxon>Aves</taxon>
        <taxon>Neognathae</taxon>
        <taxon>Neoaves</taxon>
        <taxon>Charadriiformes</taxon>
        <taxon>Scolopacidae</taxon>
        <taxon>Limosa</taxon>
    </lineage>
</organism>
<keyword evidence="2" id="KW-1185">Reference proteome</keyword>
<reference evidence="2" key="1">
    <citation type="submission" date="2017-11" db="EMBL/GenBank/DDBJ databases">
        <authorList>
            <person name="Lima N.C."/>
            <person name="Parody-Merino A.M."/>
            <person name="Battley P.F."/>
            <person name="Fidler A.E."/>
            <person name="Prosdocimi F."/>
        </authorList>
    </citation>
    <scope>NUCLEOTIDE SEQUENCE [LARGE SCALE GENOMIC DNA]</scope>
</reference>
<proteinExistence type="predicted"/>
<protein>
    <submittedName>
        <fullName evidence="1">Uncharacterized protein</fullName>
    </submittedName>
</protein>
<gene>
    <name evidence="1" type="ORF">llap_378</name>
</gene>
<name>A0A2I0UTJ0_LIMLA</name>
<dbReference type="EMBL" id="KZ505639">
    <property type="protein sequence ID" value="PKU49339.1"/>
    <property type="molecule type" value="Genomic_DNA"/>
</dbReference>
<reference evidence="2" key="2">
    <citation type="submission" date="2017-12" db="EMBL/GenBank/DDBJ databases">
        <title>Genome sequence of the Bar-tailed Godwit (Limosa lapponica baueri).</title>
        <authorList>
            <person name="Lima N.C.B."/>
            <person name="Parody-Merino A.M."/>
            <person name="Battley P.F."/>
            <person name="Fidler A.E."/>
            <person name="Prosdocimi F."/>
        </authorList>
    </citation>
    <scope>NUCLEOTIDE SEQUENCE [LARGE SCALE GENOMIC DNA]</scope>
</reference>